<dbReference type="AlphaFoldDB" id="A0A5N0EFN0"/>
<evidence type="ECO:0000313" key="2">
    <source>
        <dbReference type="EMBL" id="KAA8886221.1"/>
    </source>
</evidence>
<evidence type="ECO:0000259" key="1">
    <source>
        <dbReference type="PROSITE" id="PS51819"/>
    </source>
</evidence>
<proteinExistence type="predicted"/>
<name>A0A5N0EFN0_9NOCA</name>
<dbReference type="InterPro" id="IPR037523">
    <property type="entry name" value="VOC_core"/>
</dbReference>
<dbReference type="PROSITE" id="PS51819">
    <property type="entry name" value="VOC"/>
    <property type="match status" value="1"/>
</dbReference>
<feature type="domain" description="VOC" evidence="1">
    <location>
        <begin position="4"/>
        <end position="111"/>
    </location>
</feature>
<evidence type="ECO:0000313" key="3">
    <source>
        <dbReference type="Proteomes" id="UP000323876"/>
    </source>
</evidence>
<dbReference type="InterPro" id="IPR052164">
    <property type="entry name" value="Anthracycline_SecMetBiosynth"/>
</dbReference>
<dbReference type="Pfam" id="PF00903">
    <property type="entry name" value="Glyoxalase"/>
    <property type="match status" value="1"/>
</dbReference>
<dbReference type="OrthoDB" id="9793039at2"/>
<comment type="caution">
    <text evidence="2">The sequence shown here is derived from an EMBL/GenBank/DDBJ whole genome shotgun (WGS) entry which is preliminary data.</text>
</comment>
<protein>
    <submittedName>
        <fullName evidence="2">VOC family protein</fullName>
    </submittedName>
</protein>
<dbReference type="PANTHER" id="PTHR33993:SF14">
    <property type="entry name" value="GB|AAF24581.1"/>
    <property type="match status" value="1"/>
</dbReference>
<accession>A0A5N0EFN0</accession>
<dbReference type="SUPFAM" id="SSF54593">
    <property type="entry name" value="Glyoxalase/Bleomycin resistance protein/Dihydroxybiphenyl dioxygenase"/>
    <property type="match status" value="1"/>
</dbReference>
<dbReference type="InterPro" id="IPR004360">
    <property type="entry name" value="Glyas_Fos-R_dOase_dom"/>
</dbReference>
<dbReference type="InterPro" id="IPR029068">
    <property type="entry name" value="Glyas_Bleomycin-R_OHBP_Dase"/>
</dbReference>
<dbReference type="EMBL" id="VXLC01000014">
    <property type="protein sequence ID" value="KAA8886221.1"/>
    <property type="molecule type" value="Genomic_DNA"/>
</dbReference>
<dbReference type="CDD" id="cd07247">
    <property type="entry name" value="SgaA_N_like"/>
    <property type="match status" value="1"/>
</dbReference>
<reference evidence="2 3" key="1">
    <citation type="submission" date="2019-09" db="EMBL/GenBank/DDBJ databases">
        <authorList>
            <person name="Wang X."/>
        </authorList>
    </citation>
    <scope>NUCLEOTIDE SEQUENCE [LARGE SCALE GENOMIC DNA]</scope>
    <source>
        <strain evidence="2 3">CICC 11023</strain>
    </source>
</reference>
<sequence>MRGELTFFEIGLPDSARAQIFYSRLFGWEFPPIEDDGQVWIKTPTIKGGLHDQDAEARIAIYFSVDDIDAAVRTVRELGGTAEDPRPEEPGFGRFTACADDQGVQFGLHQRAAD</sequence>
<gene>
    <name evidence="2" type="ORF">F3087_26915</name>
</gene>
<organism evidence="2 3">
    <name type="scientific">Nocardia colli</name>
    <dbReference type="NCBI Taxonomy" id="2545717"/>
    <lineage>
        <taxon>Bacteria</taxon>
        <taxon>Bacillati</taxon>
        <taxon>Actinomycetota</taxon>
        <taxon>Actinomycetes</taxon>
        <taxon>Mycobacteriales</taxon>
        <taxon>Nocardiaceae</taxon>
        <taxon>Nocardia</taxon>
    </lineage>
</organism>
<dbReference type="RefSeq" id="WP_150404792.1">
    <property type="nucleotide sequence ID" value="NZ_VXLC01000014.1"/>
</dbReference>
<keyword evidence="3" id="KW-1185">Reference proteome</keyword>
<dbReference type="Proteomes" id="UP000323876">
    <property type="component" value="Unassembled WGS sequence"/>
</dbReference>
<dbReference type="Gene3D" id="3.10.180.10">
    <property type="entry name" value="2,3-Dihydroxybiphenyl 1,2-Dioxygenase, domain 1"/>
    <property type="match status" value="1"/>
</dbReference>
<dbReference type="PANTHER" id="PTHR33993">
    <property type="entry name" value="GLYOXALASE-RELATED"/>
    <property type="match status" value="1"/>
</dbReference>